<reference evidence="1" key="1">
    <citation type="submission" date="2020-07" db="EMBL/GenBank/DDBJ databases">
        <title>Campylobacter molothri sp. nov. isolated from wild birds.</title>
        <authorList>
            <person name="Miller W.G."/>
            <person name="Chapman M.H."/>
            <person name="Yee E."/>
            <person name="Lopes B.S."/>
            <person name="Forbes K.J."/>
        </authorList>
    </citation>
    <scope>NUCLEOTIDE SEQUENCE</scope>
    <source>
        <strain evidence="1">RM9754</strain>
    </source>
</reference>
<comment type="caution">
    <text evidence="1">The sequence shown here is derived from an EMBL/GenBank/DDBJ whole genome shotgun (WGS) entry which is preliminary data.</text>
</comment>
<protein>
    <submittedName>
        <fullName evidence="1">Aminoglycoside N(3)-acetyltransferase</fullName>
    </submittedName>
</protein>
<dbReference type="Proteomes" id="UP001319828">
    <property type="component" value="Unassembled WGS sequence"/>
</dbReference>
<name>A0ACC5W0I0_9BACT</name>
<keyword evidence="2" id="KW-1185">Reference proteome</keyword>
<proteinExistence type="predicted"/>
<accession>A0ACC5W0I0</accession>
<gene>
    <name evidence="1" type="ORF">H2252_03570</name>
</gene>
<sequence length="262" mass="30590">MKELFRYKNQIYNQVDLIKTLEKLGIRNGDIIYIHSEIYNFGIPLLPIEELLKAIIECFLEVIGKNGTLVMPTFTYSFCNNEIYNKLKSKCTVGALNEFFRVQKEVKRTNDPIFSCAIKGGKEELFLKETTSCFGKNSVYDELTKNNAKAILFGGEHLGFTYFHYIEEKAKISYRYHKTFKGNIVDENGIETYKEIDFFCRDLTKEHNIINQEKVFDVLSSKKLLRKASFSGAKIVSFDIKKIYKFLFDKLIKNENYLLFPN</sequence>
<organism evidence="1 2">
    <name type="scientific">Campylobacter molothri</name>
    <dbReference type="NCBI Taxonomy" id="1032242"/>
    <lineage>
        <taxon>Bacteria</taxon>
        <taxon>Pseudomonadati</taxon>
        <taxon>Campylobacterota</taxon>
        <taxon>Epsilonproteobacteria</taxon>
        <taxon>Campylobacterales</taxon>
        <taxon>Campylobacteraceae</taxon>
        <taxon>Campylobacter</taxon>
    </lineage>
</organism>
<dbReference type="EMBL" id="JACHUQ010000005">
    <property type="protein sequence ID" value="MBZ7974451.1"/>
    <property type="molecule type" value="Genomic_DNA"/>
</dbReference>
<evidence type="ECO:0000313" key="1">
    <source>
        <dbReference type="EMBL" id="MBZ7974451.1"/>
    </source>
</evidence>
<evidence type="ECO:0000313" key="2">
    <source>
        <dbReference type="Proteomes" id="UP001319828"/>
    </source>
</evidence>